<evidence type="ECO:0000256" key="1">
    <source>
        <dbReference type="ARBA" id="ARBA00022729"/>
    </source>
</evidence>
<dbReference type="RefSeq" id="WP_217944906.1">
    <property type="nucleotide sequence ID" value="NZ_JAHTGR010000014.1"/>
</dbReference>
<feature type="signal peptide" evidence="2">
    <location>
        <begin position="1"/>
        <end position="19"/>
    </location>
</feature>
<evidence type="ECO:0000313" key="4">
    <source>
        <dbReference type="EMBL" id="MBV6323948.1"/>
    </source>
</evidence>
<dbReference type="EMBL" id="JAHTGR010000014">
    <property type="protein sequence ID" value="MBV6323948.1"/>
    <property type="molecule type" value="Genomic_DNA"/>
</dbReference>
<reference evidence="4" key="1">
    <citation type="submission" date="2021-07" db="EMBL/GenBank/DDBJ databases">
        <title>Characterization of violacein-producing bacteria and related species.</title>
        <authorList>
            <person name="Wilson H.S."/>
            <person name="De Leon M.E."/>
        </authorList>
    </citation>
    <scope>NUCLEOTIDE SEQUENCE</scope>
    <source>
        <strain evidence="4">HSC-15S17</strain>
    </source>
</reference>
<sequence length="237" mass="26147">MARLLALSLLATPASAAHAAHGGRQELRYVQKSEERPAPDKRELSRFQEALGTALARQMGRPVRFISLPRKRMLAALEGGEGDILCGYVPAWVKGDVYWSRPFIPTSEVLVSSSRVPAPRTLEELKGKRIGTVLGFRYPEVEQRLGADFLRDDAPSSDLTLLKWQAGRYDYFLAARNMIDSQAAKGALPAGYHLLVINEYQSMCAVAKQGNAGIDEVNTAIDAIEKNGELARLLRLR</sequence>
<reference evidence="5" key="2">
    <citation type="submission" date="2022-03" db="EMBL/GenBank/DDBJ databases">
        <title>Genome Encyclopedia of Bacteria and Archaea VI: Functional Genomics of Type Strains.</title>
        <authorList>
            <person name="Whitman W."/>
        </authorList>
    </citation>
    <scope>NUCLEOTIDE SEQUENCE</scope>
    <source>
        <strain evidence="5">HSC-15S17</strain>
    </source>
</reference>
<dbReference type="EMBL" id="JALJZU010000010">
    <property type="protein sequence ID" value="MCP2011071.1"/>
    <property type="molecule type" value="Genomic_DNA"/>
</dbReference>
<feature type="chain" id="PRO_5041206448" evidence="2">
    <location>
        <begin position="20"/>
        <end position="237"/>
    </location>
</feature>
<evidence type="ECO:0000259" key="3">
    <source>
        <dbReference type="SMART" id="SM00062"/>
    </source>
</evidence>
<keyword evidence="1 2" id="KW-0732">Signal</keyword>
<dbReference type="PANTHER" id="PTHR35936">
    <property type="entry name" value="MEMBRANE-BOUND LYTIC MUREIN TRANSGLYCOSYLASE F"/>
    <property type="match status" value="1"/>
</dbReference>
<evidence type="ECO:0000313" key="6">
    <source>
        <dbReference type="Proteomes" id="UP001155901"/>
    </source>
</evidence>
<evidence type="ECO:0000313" key="7">
    <source>
        <dbReference type="Proteomes" id="UP001162889"/>
    </source>
</evidence>
<evidence type="ECO:0000313" key="5">
    <source>
        <dbReference type="EMBL" id="MCP2011071.1"/>
    </source>
</evidence>
<dbReference type="Proteomes" id="UP001162889">
    <property type="component" value="Unassembled WGS sequence"/>
</dbReference>
<organism evidence="4 6">
    <name type="scientific">Duganella violaceipulchra</name>
    <dbReference type="NCBI Taxonomy" id="2849652"/>
    <lineage>
        <taxon>Bacteria</taxon>
        <taxon>Pseudomonadati</taxon>
        <taxon>Pseudomonadota</taxon>
        <taxon>Betaproteobacteria</taxon>
        <taxon>Burkholderiales</taxon>
        <taxon>Oxalobacteraceae</taxon>
        <taxon>Telluria group</taxon>
        <taxon>Duganella</taxon>
    </lineage>
</organism>
<accession>A0AA41HHN0</accession>
<evidence type="ECO:0000256" key="2">
    <source>
        <dbReference type="SAM" id="SignalP"/>
    </source>
</evidence>
<proteinExistence type="predicted"/>
<keyword evidence="7" id="KW-1185">Reference proteome</keyword>
<dbReference type="InterPro" id="IPR001638">
    <property type="entry name" value="Solute-binding_3/MltF_N"/>
</dbReference>
<gene>
    <name evidence="4" type="ORF">KVP70_23720</name>
    <name evidence="5" type="ORF">L1274_004817</name>
</gene>
<dbReference type="Proteomes" id="UP001155901">
    <property type="component" value="Unassembled WGS sequence"/>
</dbReference>
<feature type="domain" description="Solute-binding protein family 3/N-terminal" evidence="3">
    <location>
        <begin position="44"/>
        <end position="237"/>
    </location>
</feature>
<dbReference type="AlphaFoldDB" id="A0AA41HHN0"/>
<dbReference type="SMART" id="SM00062">
    <property type="entry name" value="PBPb"/>
    <property type="match status" value="1"/>
</dbReference>
<dbReference type="PANTHER" id="PTHR35936:SF6">
    <property type="entry name" value="AMINO ACID ABC TRANSPORTER SUBSTRATE-BINDING PAAT FAMILY PROTEIN"/>
    <property type="match status" value="1"/>
</dbReference>
<name>A0AA41HHN0_9BURK</name>
<comment type="caution">
    <text evidence="4">The sequence shown here is derived from an EMBL/GenBank/DDBJ whole genome shotgun (WGS) entry which is preliminary data.</text>
</comment>
<protein>
    <submittedName>
        <fullName evidence="5">ABC-type amino acid transport substrate-binding protein</fullName>
    </submittedName>
    <submittedName>
        <fullName evidence="4">Transporter substrate-binding domain-containing protein</fullName>
    </submittedName>
</protein>